<dbReference type="GeneID" id="74944285"/>
<keyword evidence="6" id="KW-1185">Reference proteome</keyword>
<keyword evidence="3" id="KW-0560">Oxidoreductase</keyword>
<dbReference type="InterPro" id="IPR036396">
    <property type="entry name" value="Cyt_P450_sf"/>
</dbReference>
<comment type="similarity">
    <text evidence="2 3">Belongs to the cytochrome P450 family.</text>
</comment>
<reference evidence="5" key="1">
    <citation type="submission" date="2022-09" db="EMBL/GenBank/DDBJ databases">
        <title>Diverse halophilic archaea isolated from saline environments.</title>
        <authorList>
            <person name="Cui H.-L."/>
        </authorList>
    </citation>
    <scope>NUCLEOTIDE SEQUENCE</scope>
    <source>
        <strain evidence="5">ZS-35-S2</strain>
    </source>
</reference>
<dbReference type="PANTHER" id="PTHR24305:SF166">
    <property type="entry name" value="CYTOCHROME P450 12A4, MITOCHONDRIAL-RELATED"/>
    <property type="match status" value="1"/>
</dbReference>
<evidence type="ECO:0000313" key="5">
    <source>
        <dbReference type="EMBL" id="UWM53936.1"/>
    </source>
</evidence>
<dbReference type="EMBL" id="CP104003">
    <property type="protein sequence ID" value="UWM53936.1"/>
    <property type="molecule type" value="Genomic_DNA"/>
</dbReference>
<sequence length="451" mass="50189">MSDTDDTDATGDGPTGAVPPAVDGWPVVGNTVQFMRDPFGFYDRAGTYGDVVRMEAFGREVVQIRHPEAIRRILVEDQDRYRKSALLRDATGEIAPEGLFAVEGEQWRRIREVVQPAFTARAVQSYADVVVEEAATLADGLEDGQRIDVAAATRSLTLDVLGRAMFGRDFRDVASEVAEATEAIDDRLDVGSVSRLFPPWVPTPTNRRFRRTMDALDDVIADLVRERRDRDAPGEDLFGRLVAAREQGALDDAELRDQVFTFLFAGHETTSMALAYTLCSLAGSPSAYGRLLAEADALDGDPTVADLPSLDHTERVVDEGMRLYPPVFALFREPTEDVRIRGYHLPAGTELSLPSYSVHRDERWWDDPSTFDPDRWRDDGDRPEYAYFPFGGGPRACIGSRFATLELRLALATLARRVRFDLPADQSAHPDLRMSVTLQPAEPIELVARDR</sequence>
<accession>A0A9E7R1L8</accession>
<evidence type="ECO:0000313" key="6">
    <source>
        <dbReference type="Proteomes" id="UP001057580"/>
    </source>
</evidence>
<dbReference type="GO" id="GO:0004497">
    <property type="term" value="F:monooxygenase activity"/>
    <property type="evidence" value="ECO:0007669"/>
    <property type="project" value="UniProtKB-KW"/>
</dbReference>
<dbReference type="PRINTS" id="PR00463">
    <property type="entry name" value="EP450I"/>
</dbReference>
<proteinExistence type="inferred from homology"/>
<protein>
    <submittedName>
        <fullName evidence="5">Cytochrome P450</fullName>
    </submittedName>
</protein>
<keyword evidence="3" id="KW-0349">Heme</keyword>
<dbReference type="GO" id="GO:0016705">
    <property type="term" value="F:oxidoreductase activity, acting on paired donors, with incorporation or reduction of molecular oxygen"/>
    <property type="evidence" value="ECO:0007669"/>
    <property type="project" value="InterPro"/>
</dbReference>
<evidence type="ECO:0000256" key="1">
    <source>
        <dbReference type="ARBA" id="ARBA00001971"/>
    </source>
</evidence>
<dbReference type="SUPFAM" id="SSF48264">
    <property type="entry name" value="Cytochrome P450"/>
    <property type="match status" value="1"/>
</dbReference>
<dbReference type="InterPro" id="IPR002401">
    <property type="entry name" value="Cyt_P450_E_grp-I"/>
</dbReference>
<feature type="region of interest" description="Disordered" evidence="4">
    <location>
        <begin position="1"/>
        <end position="22"/>
    </location>
</feature>
<dbReference type="PROSITE" id="PS00086">
    <property type="entry name" value="CYTOCHROME_P450"/>
    <property type="match status" value="1"/>
</dbReference>
<dbReference type="InterPro" id="IPR017972">
    <property type="entry name" value="Cyt_P450_CS"/>
</dbReference>
<dbReference type="KEGG" id="ssai:N0B31_17645"/>
<evidence type="ECO:0000256" key="4">
    <source>
        <dbReference type="SAM" id="MobiDB-lite"/>
    </source>
</evidence>
<organism evidence="5 6">
    <name type="scientific">Salinirubellus salinus</name>
    <dbReference type="NCBI Taxonomy" id="1364945"/>
    <lineage>
        <taxon>Archaea</taxon>
        <taxon>Methanobacteriati</taxon>
        <taxon>Methanobacteriota</taxon>
        <taxon>Stenosarchaea group</taxon>
        <taxon>Halobacteria</taxon>
        <taxon>Halobacteriales</taxon>
        <taxon>Natronomonadaceae</taxon>
        <taxon>Salinirubellus</taxon>
    </lineage>
</organism>
<dbReference type="GO" id="GO:0020037">
    <property type="term" value="F:heme binding"/>
    <property type="evidence" value="ECO:0007669"/>
    <property type="project" value="InterPro"/>
</dbReference>
<keyword evidence="3" id="KW-0408">Iron</keyword>
<keyword evidence="3" id="KW-0479">Metal-binding</keyword>
<name>A0A9E7R1L8_9EURY</name>
<dbReference type="GO" id="GO:0005506">
    <property type="term" value="F:iron ion binding"/>
    <property type="evidence" value="ECO:0007669"/>
    <property type="project" value="InterPro"/>
</dbReference>
<keyword evidence="3" id="KW-0503">Monooxygenase</keyword>
<dbReference type="PRINTS" id="PR00385">
    <property type="entry name" value="P450"/>
</dbReference>
<evidence type="ECO:0000256" key="2">
    <source>
        <dbReference type="ARBA" id="ARBA00010617"/>
    </source>
</evidence>
<dbReference type="Gene3D" id="1.10.630.10">
    <property type="entry name" value="Cytochrome P450"/>
    <property type="match status" value="1"/>
</dbReference>
<comment type="cofactor">
    <cofactor evidence="1">
        <name>heme</name>
        <dbReference type="ChEBI" id="CHEBI:30413"/>
    </cofactor>
</comment>
<dbReference type="PANTHER" id="PTHR24305">
    <property type="entry name" value="CYTOCHROME P450"/>
    <property type="match status" value="1"/>
</dbReference>
<dbReference type="InterPro" id="IPR050121">
    <property type="entry name" value="Cytochrome_P450_monoxygenase"/>
</dbReference>
<dbReference type="RefSeq" id="WP_260592930.1">
    <property type="nucleotide sequence ID" value="NZ_CP104003.1"/>
</dbReference>
<gene>
    <name evidence="5" type="ORF">N0B31_17645</name>
</gene>
<evidence type="ECO:0000256" key="3">
    <source>
        <dbReference type="RuleBase" id="RU000461"/>
    </source>
</evidence>
<dbReference type="Pfam" id="PF00067">
    <property type="entry name" value="p450"/>
    <property type="match status" value="1"/>
</dbReference>
<dbReference type="AlphaFoldDB" id="A0A9E7R1L8"/>
<dbReference type="Proteomes" id="UP001057580">
    <property type="component" value="Chromosome"/>
</dbReference>
<dbReference type="InterPro" id="IPR001128">
    <property type="entry name" value="Cyt_P450"/>
</dbReference>